<dbReference type="Proteomes" id="UP001295469">
    <property type="component" value="Chromosome A04"/>
</dbReference>
<feature type="compositionally biased region" description="Polar residues" evidence="1">
    <location>
        <begin position="1"/>
        <end position="13"/>
    </location>
</feature>
<evidence type="ECO:0000256" key="1">
    <source>
        <dbReference type="SAM" id="MobiDB-lite"/>
    </source>
</evidence>
<protein>
    <submittedName>
        <fullName evidence="2">(rape) hypothetical protein</fullName>
    </submittedName>
</protein>
<accession>A0A817APX9</accession>
<dbReference type="AlphaFoldDB" id="A0A817APX9"/>
<sequence length="46" mass="5263">MATNSSNGTTTKSPPMPSPLRNSKFLQSNMRILVDRRSWIYWFTSG</sequence>
<reference evidence="2" key="1">
    <citation type="submission" date="2021-01" db="EMBL/GenBank/DDBJ databases">
        <authorList>
            <consortium name="Genoscope - CEA"/>
            <person name="William W."/>
        </authorList>
    </citation>
    <scope>NUCLEOTIDE SEQUENCE</scope>
</reference>
<gene>
    <name evidence="2" type="ORF">DARMORV10_A04P21820.1</name>
</gene>
<evidence type="ECO:0000313" key="2">
    <source>
        <dbReference type="EMBL" id="CAF2283559.1"/>
    </source>
</evidence>
<dbReference type="EMBL" id="HG994358">
    <property type="protein sequence ID" value="CAF2283559.1"/>
    <property type="molecule type" value="Genomic_DNA"/>
</dbReference>
<organism evidence="2">
    <name type="scientific">Brassica napus</name>
    <name type="common">Rape</name>
    <dbReference type="NCBI Taxonomy" id="3708"/>
    <lineage>
        <taxon>Eukaryota</taxon>
        <taxon>Viridiplantae</taxon>
        <taxon>Streptophyta</taxon>
        <taxon>Embryophyta</taxon>
        <taxon>Tracheophyta</taxon>
        <taxon>Spermatophyta</taxon>
        <taxon>Magnoliopsida</taxon>
        <taxon>eudicotyledons</taxon>
        <taxon>Gunneridae</taxon>
        <taxon>Pentapetalae</taxon>
        <taxon>rosids</taxon>
        <taxon>malvids</taxon>
        <taxon>Brassicales</taxon>
        <taxon>Brassicaceae</taxon>
        <taxon>Brassiceae</taxon>
        <taxon>Brassica</taxon>
    </lineage>
</organism>
<name>A0A817APX9_BRANA</name>
<feature type="region of interest" description="Disordered" evidence="1">
    <location>
        <begin position="1"/>
        <end position="23"/>
    </location>
</feature>
<proteinExistence type="predicted"/>